<keyword evidence="16" id="KW-1185">Reference proteome</keyword>
<comment type="caution">
    <text evidence="12">Lacks conserved residue(s) required for the propagation of feature annotation.</text>
</comment>
<protein>
    <recommendedName>
        <fullName evidence="12">Serine hydroxymethyltransferase</fullName>
        <shortName evidence="12">SHMT</shortName>
        <shortName evidence="12">Serine methylase</shortName>
        <ecNumber evidence="12">2.1.2.1</ecNumber>
    </recommendedName>
</protein>
<comment type="cofactor">
    <cofactor evidence="2 12 13">
        <name>pyridoxal 5'-phosphate</name>
        <dbReference type="ChEBI" id="CHEBI:597326"/>
    </cofactor>
</comment>
<dbReference type="EC" id="2.1.2.1" evidence="12"/>
<dbReference type="eggNOG" id="COG0112">
    <property type="taxonomic scope" value="Bacteria"/>
</dbReference>
<dbReference type="Gene3D" id="3.40.640.10">
    <property type="entry name" value="Type I PLP-dependent aspartate aminotransferase-like (Major domain)"/>
    <property type="match status" value="1"/>
</dbReference>
<evidence type="ECO:0000256" key="6">
    <source>
        <dbReference type="ARBA" id="ARBA00022490"/>
    </source>
</evidence>
<evidence type="ECO:0000256" key="8">
    <source>
        <dbReference type="ARBA" id="ARBA00022605"/>
    </source>
</evidence>
<dbReference type="PANTHER" id="PTHR11680:SF35">
    <property type="entry name" value="SERINE HYDROXYMETHYLTRANSFERASE 1"/>
    <property type="match status" value="1"/>
</dbReference>
<evidence type="ECO:0000256" key="7">
    <source>
        <dbReference type="ARBA" id="ARBA00022563"/>
    </source>
</evidence>
<evidence type="ECO:0000256" key="5">
    <source>
        <dbReference type="ARBA" id="ARBA00011738"/>
    </source>
</evidence>
<dbReference type="InterPro" id="IPR015421">
    <property type="entry name" value="PyrdxlP-dep_Trfase_major"/>
</dbReference>
<dbReference type="Pfam" id="PF00464">
    <property type="entry name" value="SHMT"/>
    <property type="match status" value="1"/>
</dbReference>
<accession>K9WIJ6</accession>
<evidence type="ECO:0000256" key="2">
    <source>
        <dbReference type="ARBA" id="ARBA00001933"/>
    </source>
</evidence>
<dbReference type="HOGENOM" id="CLU_022477_2_1_3"/>
<dbReference type="PATRIC" id="fig|1173027.3.peg.4254"/>
<comment type="similarity">
    <text evidence="4 12">Belongs to the SHMT family.</text>
</comment>
<evidence type="ECO:0000259" key="14">
    <source>
        <dbReference type="Pfam" id="PF00464"/>
    </source>
</evidence>
<feature type="site" description="Plays an important role in substrate specificity" evidence="12">
    <location>
        <position position="241"/>
    </location>
</feature>
<dbReference type="InterPro" id="IPR001085">
    <property type="entry name" value="Ser_HO-MeTrfase"/>
</dbReference>
<dbReference type="UniPathway" id="UPA00193"/>
<dbReference type="NCBIfam" id="NF000586">
    <property type="entry name" value="PRK00011.1"/>
    <property type="match status" value="1"/>
</dbReference>
<dbReference type="FunFam" id="3.40.640.10:FF:000001">
    <property type="entry name" value="Serine hydroxymethyltransferase"/>
    <property type="match status" value="1"/>
</dbReference>
<organism evidence="15 16">
    <name type="scientific">Allocoleopsis franciscana PCC 7113</name>
    <dbReference type="NCBI Taxonomy" id="1173027"/>
    <lineage>
        <taxon>Bacteria</taxon>
        <taxon>Bacillati</taxon>
        <taxon>Cyanobacteriota</taxon>
        <taxon>Cyanophyceae</taxon>
        <taxon>Coleofasciculales</taxon>
        <taxon>Coleofasciculaceae</taxon>
        <taxon>Allocoleopsis</taxon>
        <taxon>Allocoleopsis franciscana</taxon>
    </lineage>
</organism>
<feature type="binding site" evidence="12">
    <location>
        <position position="133"/>
    </location>
    <ligand>
        <name>(6S)-5,6,7,8-tetrahydrofolate</name>
        <dbReference type="ChEBI" id="CHEBI:57453"/>
    </ligand>
</feature>
<dbReference type="CDD" id="cd00378">
    <property type="entry name" value="SHMT"/>
    <property type="match status" value="1"/>
</dbReference>
<dbReference type="PROSITE" id="PS00096">
    <property type="entry name" value="SHMT"/>
    <property type="match status" value="1"/>
</dbReference>
<dbReference type="InterPro" id="IPR039429">
    <property type="entry name" value="SHMT-like_dom"/>
</dbReference>
<sequence>MTQAHLSGLTQVTQSNLDFLIQTDPAVAECLGEELQRQRDHLELIASENFTSAAVLAAQGSVLTNKYAEGLPGKRYYGGCEFIDKVEQLAIDRAKELFGAAHANVQPHSGAQANFAVFLSLLEPGDTFMGMDLSHGGHLTHGSPVNVSGKWFKVCHYGVSPETEQLNYEKIREQALKDRPKLIVCGYSAYPRIIDFEKFRSIADEVGAYLMADIAHIAGLVATGHHPNPIPHCHVVTTTTHKTLRGPRGGLILTNDAELGKKFDKAVFPGTQGGPLEHVIAGKAVAFGEALKPEFKEYSAHVIENAKALATHLQKRGFKLVSDGTDNHLMLVDLRSIGMTGKRADQLMSGVNITTNKNTVPFDPESPFVTSGLRLGSPAMTTRGMGQPEFTEIADIIADRLLNPEDETVAAECRRRVAELCDRFPLYPHLNIRVPTLV</sequence>
<name>K9WIJ6_9CYAN</name>
<dbReference type="GO" id="GO:0004372">
    <property type="term" value="F:glycine hydroxymethyltransferase activity"/>
    <property type="evidence" value="ECO:0007669"/>
    <property type="project" value="UniProtKB-UniRule"/>
</dbReference>
<evidence type="ECO:0000256" key="9">
    <source>
        <dbReference type="ARBA" id="ARBA00022679"/>
    </source>
</evidence>
<feature type="binding site" evidence="12">
    <location>
        <begin position="137"/>
        <end position="139"/>
    </location>
    <ligand>
        <name>(6S)-5,6,7,8-tetrahydrofolate</name>
        <dbReference type="ChEBI" id="CHEBI:57453"/>
    </ligand>
</feature>
<dbReference type="GO" id="GO:0005829">
    <property type="term" value="C:cytosol"/>
    <property type="evidence" value="ECO:0007669"/>
    <property type="project" value="TreeGrafter"/>
</dbReference>
<gene>
    <name evidence="12" type="primary">glyA</name>
    <name evidence="15" type="ORF">Mic7113_3867</name>
</gene>
<proteinExistence type="inferred from homology"/>
<dbReference type="GO" id="GO:0030170">
    <property type="term" value="F:pyridoxal phosphate binding"/>
    <property type="evidence" value="ECO:0007669"/>
    <property type="project" value="UniProtKB-UniRule"/>
</dbReference>
<evidence type="ECO:0000256" key="10">
    <source>
        <dbReference type="ARBA" id="ARBA00022898"/>
    </source>
</evidence>
<dbReference type="HAMAP" id="MF_00051">
    <property type="entry name" value="SHMT"/>
    <property type="match status" value="1"/>
</dbReference>
<comment type="function">
    <text evidence="11">Catalyzes the reversible interconversion of serine and glycine with tetrahydrofolate (THF) serving as the one-carbon carrier. This reaction serves as the major source of one-carbon groups required for the biosynthesis of purines, thymidylate, methionine, and other important biomolecules. Also exhibits THF-independent aldolase activity toward beta-hydroxyamino acids, producing glycine and aldehydes, via a retro-aldol mechanism. Thus, is able to catalyze the cleavage of L-allo-threonine.</text>
</comment>
<evidence type="ECO:0000256" key="11">
    <source>
        <dbReference type="ARBA" id="ARBA00054606"/>
    </source>
</evidence>
<reference evidence="15 16" key="1">
    <citation type="submission" date="2012-06" db="EMBL/GenBank/DDBJ databases">
        <title>Finished chromosome of genome of Microcoleus sp. PCC 7113.</title>
        <authorList>
            <consortium name="US DOE Joint Genome Institute"/>
            <person name="Gugger M."/>
            <person name="Coursin T."/>
            <person name="Rippka R."/>
            <person name="Tandeau De Marsac N."/>
            <person name="Huntemann M."/>
            <person name="Wei C.-L."/>
            <person name="Han J."/>
            <person name="Detter J.C."/>
            <person name="Han C."/>
            <person name="Tapia R."/>
            <person name="Chen A."/>
            <person name="Kyrpides N."/>
            <person name="Mavromatis K."/>
            <person name="Markowitz V."/>
            <person name="Szeto E."/>
            <person name="Ivanova N."/>
            <person name="Pagani I."/>
            <person name="Pati A."/>
            <person name="Goodwin L."/>
            <person name="Nordberg H.P."/>
            <person name="Cantor M.N."/>
            <person name="Hua S.X."/>
            <person name="Woyke T."/>
            <person name="Kerfeld C.A."/>
        </authorList>
    </citation>
    <scope>NUCLEOTIDE SEQUENCE [LARGE SCALE GENOMIC DNA]</scope>
    <source>
        <strain evidence="15 16">PCC 7113</strain>
    </source>
</reference>
<evidence type="ECO:0000313" key="16">
    <source>
        <dbReference type="Proteomes" id="UP000010471"/>
    </source>
</evidence>
<keyword evidence="7 12" id="KW-0554">One-carbon metabolism</keyword>
<dbReference type="FunFam" id="3.90.1150.10:FF:000003">
    <property type="entry name" value="Serine hydroxymethyltransferase"/>
    <property type="match status" value="1"/>
</dbReference>
<dbReference type="GO" id="GO:0008168">
    <property type="term" value="F:methyltransferase activity"/>
    <property type="evidence" value="ECO:0007669"/>
    <property type="project" value="UniProtKB-KW"/>
</dbReference>
<dbReference type="GO" id="GO:0032259">
    <property type="term" value="P:methylation"/>
    <property type="evidence" value="ECO:0007669"/>
    <property type="project" value="UniProtKB-KW"/>
</dbReference>
<dbReference type="GO" id="GO:0035999">
    <property type="term" value="P:tetrahydrofolate interconversion"/>
    <property type="evidence" value="ECO:0007669"/>
    <property type="project" value="UniProtKB-UniRule"/>
</dbReference>
<dbReference type="InterPro" id="IPR015424">
    <property type="entry name" value="PyrdxlP-dep_Trfase"/>
</dbReference>
<evidence type="ECO:0000256" key="4">
    <source>
        <dbReference type="ARBA" id="ARBA00006376"/>
    </source>
</evidence>
<dbReference type="Proteomes" id="UP000010471">
    <property type="component" value="Chromosome"/>
</dbReference>
<evidence type="ECO:0000256" key="1">
    <source>
        <dbReference type="ARBA" id="ARBA00001528"/>
    </source>
</evidence>
<evidence type="ECO:0000256" key="12">
    <source>
        <dbReference type="HAMAP-Rule" id="MF_00051"/>
    </source>
</evidence>
<comment type="pathway">
    <text evidence="12">Amino-acid biosynthesis; glycine biosynthesis; glycine from L-serine: step 1/1.</text>
</comment>
<keyword evidence="8 12" id="KW-0028">Amino-acid biosynthesis</keyword>
<comment type="subcellular location">
    <subcellularLocation>
        <location evidence="3 12">Cytoplasm</location>
    </subcellularLocation>
</comment>
<dbReference type="UniPathway" id="UPA00288">
    <property type="reaction ID" value="UER01023"/>
</dbReference>
<dbReference type="InterPro" id="IPR015422">
    <property type="entry name" value="PyrdxlP-dep_Trfase_small"/>
</dbReference>
<dbReference type="InterPro" id="IPR019798">
    <property type="entry name" value="Ser_HO-MeTrfase_PLP_BS"/>
</dbReference>
<dbReference type="SUPFAM" id="SSF53383">
    <property type="entry name" value="PLP-dependent transferases"/>
    <property type="match status" value="1"/>
</dbReference>
<feature type="modified residue" description="N6-(pyridoxal phosphate)lysine" evidence="12 13">
    <location>
        <position position="242"/>
    </location>
</feature>
<evidence type="ECO:0000256" key="13">
    <source>
        <dbReference type="PIRSR" id="PIRSR000412-50"/>
    </source>
</evidence>
<comment type="subunit">
    <text evidence="5 12">Homodimer.</text>
</comment>
<dbReference type="KEGG" id="mic:Mic7113_3867"/>
<dbReference type="GO" id="GO:0019264">
    <property type="term" value="P:glycine biosynthetic process from serine"/>
    <property type="evidence" value="ECO:0007669"/>
    <property type="project" value="UniProtKB-UniRule"/>
</dbReference>
<comment type="catalytic activity">
    <reaction evidence="1 12">
        <text>(6R)-5,10-methylene-5,6,7,8-tetrahydrofolate + glycine + H2O = (6S)-5,6,7,8-tetrahydrofolate + L-serine</text>
        <dbReference type="Rhea" id="RHEA:15481"/>
        <dbReference type="ChEBI" id="CHEBI:15377"/>
        <dbReference type="ChEBI" id="CHEBI:15636"/>
        <dbReference type="ChEBI" id="CHEBI:33384"/>
        <dbReference type="ChEBI" id="CHEBI:57305"/>
        <dbReference type="ChEBI" id="CHEBI:57453"/>
        <dbReference type="EC" id="2.1.2.1"/>
    </reaction>
</comment>
<dbReference type="STRING" id="1173027.Mic7113_3867"/>
<dbReference type="InterPro" id="IPR049943">
    <property type="entry name" value="Ser_HO-MeTrfase-like"/>
</dbReference>
<dbReference type="AlphaFoldDB" id="K9WIJ6"/>
<keyword evidence="15" id="KW-0489">Methyltransferase</keyword>
<feature type="domain" description="Serine hydroxymethyltransferase-like" evidence="14">
    <location>
        <begin position="22"/>
        <end position="397"/>
    </location>
</feature>
<dbReference type="PANTHER" id="PTHR11680">
    <property type="entry name" value="SERINE HYDROXYMETHYLTRANSFERASE"/>
    <property type="match status" value="1"/>
</dbReference>
<keyword evidence="9 12" id="KW-0808">Transferase</keyword>
<dbReference type="PIRSF" id="PIRSF000412">
    <property type="entry name" value="SHMT"/>
    <property type="match status" value="1"/>
</dbReference>
<evidence type="ECO:0000256" key="3">
    <source>
        <dbReference type="ARBA" id="ARBA00004496"/>
    </source>
</evidence>
<evidence type="ECO:0000313" key="15">
    <source>
        <dbReference type="EMBL" id="AFZ19579.1"/>
    </source>
</evidence>
<feature type="binding site" evidence="12">
    <location>
        <begin position="366"/>
        <end position="368"/>
    </location>
    <ligand>
        <name>(6S)-5,6,7,8-tetrahydrofolate</name>
        <dbReference type="ChEBI" id="CHEBI:57453"/>
    </ligand>
</feature>
<dbReference type="EMBL" id="CP003630">
    <property type="protein sequence ID" value="AFZ19579.1"/>
    <property type="molecule type" value="Genomic_DNA"/>
</dbReference>
<dbReference type="Gene3D" id="3.90.1150.10">
    <property type="entry name" value="Aspartate Aminotransferase, domain 1"/>
    <property type="match status" value="1"/>
</dbReference>
<keyword evidence="6 12" id="KW-0963">Cytoplasm</keyword>
<keyword evidence="10 12" id="KW-0663">Pyridoxal phosphate</keyword>
<comment type="pathway">
    <text evidence="12">One-carbon metabolism; tetrahydrofolate interconversion.</text>
</comment>